<evidence type="ECO:0000313" key="1">
    <source>
        <dbReference type="EMBL" id="GBN68831.1"/>
    </source>
</evidence>
<dbReference type="AlphaFoldDB" id="A0A4Y2QZR6"/>
<dbReference type="Proteomes" id="UP000499080">
    <property type="component" value="Unassembled WGS sequence"/>
</dbReference>
<keyword evidence="2" id="KW-1185">Reference proteome</keyword>
<proteinExistence type="predicted"/>
<gene>
    <name evidence="1" type="ORF">AVEN_98320_1</name>
</gene>
<comment type="caution">
    <text evidence="1">The sequence shown here is derived from an EMBL/GenBank/DDBJ whole genome shotgun (WGS) entry which is preliminary data.</text>
</comment>
<reference evidence="1 2" key="1">
    <citation type="journal article" date="2019" name="Sci. Rep.">
        <title>Orb-weaving spider Araneus ventricosus genome elucidates the spidroin gene catalogue.</title>
        <authorList>
            <person name="Kono N."/>
            <person name="Nakamura H."/>
            <person name="Ohtoshi R."/>
            <person name="Moran D.A.P."/>
            <person name="Shinohara A."/>
            <person name="Yoshida Y."/>
            <person name="Fujiwara M."/>
            <person name="Mori M."/>
            <person name="Tomita M."/>
            <person name="Arakawa K."/>
        </authorList>
    </citation>
    <scope>NUCLEOTIDE SEQUENCE [LARGE SCALE GENOMIC DNA]</scope>
</reference>
<sequence length="81" mass="9016">MIHGLCTHIANPSATGHSNPLLHLLRHPSSKPPPSPISFRGKEPLLPQMSTPACKHLWPVSRKGAIGYRIDDRFRREVDCS</sequence>
<accession>A0A4Y2QZR6</accession>
<dbReference type="EMBL" id="BGPR01015334">
    <property type="protein sequence ID" value="GBN68831.1"/>
    <property type="molecule type" value="Genomic_DNA"/>
</dbReference>
<organism evidence="1 2">
    <name type="scientific">Araneus ventricosus</name>
    <name type="common">Orbweaver spider</name>
    <name type="synonym">Epeira ventricosa</name>
    <dbReference type="NCBI Taxonomy" id="182803"/>
    <lineage>
        <taxon>Eukaryota</taxon>
        <taxon>Metazoa</taxon>
        <taxon>Ecdysozoa</taxon>
        <taxon>Arthropoda</taxon>
        <taxon>Chelicerata</taxon>
        <taxon>Arachnida</taxon>
        <taxon>Araneae</taxon>
        <taxon>Araneomorphae</taxon>
        <taxon>Entelegynae</taxon>
        <taxon>Araneoidea</taxon>
        <taxon>Araneidae</taxon>
        <taxon>Araneus</taxon>
    </lineage>
</organism>
<evidence type="ECO:0000313" key="2">
    <source>
        <dbReference type="Proteomes" id="UP000499080"/>
    </source>
</evidence>
<protein>
    <submittedName>
        <fullName evidence="1">Uncharacterized protein</fullName>
    </submittedName>
</protein>
<name>A0A4Y2QZR6_ARAVE</name>